<dbReference type="InterPro" id="IPR015202">
    <property type="entry name" value="GO-like_E_set"/>
</dbReference>
<evidence type="ECO:0000259" key="3">
    <source>
        <dbReference type="PROSITE" id="PS51212"/>
    </source>
</evidence>
<dbReference type="InterPro" id="IPR009880">
    <property type="entry name" value="Glyoxal_oxidase_N"/>
</dbReference>
<dbReference type="CDD" id="cd02851">
    <property type="entry name" value="E_set_GO_C"/>
    <property type="match status" value="1"/>
</dbReference>
<dbReference type="PANTHER" id="PTHR32208">
    <property type="entry name" value="SECRETED PROTEIN-RELATED"/>
    <property type="match status" value="1"/>
</dbReference>
<feature type="compositionally biased region" description="Polar residues" evidence="2">
    <location>
        <begin position="920"/>
        <end position="932"/>
    </location>
</feature>
<dbReference type="SMART" id="SM00321">
    <property type="entry name" value="WSC"/>
    <property type="match status" value="2"/>
</dbReference>
<dbReference type="InterPro" id="IPR011043">
    <property type="entry name" value="Gal_Oxase/kelch_b-propeller"/>
</dbReference>
<organism evidence="4 5">
    <name type="scientific">Neofusicoccum ribis</name>
    <dbReference type="NCBI Taxonomy" id="45134"/>
    <lineage>
        <taxon>Eukaryota</taxon>
        <taxon>Fungi</taxon>
        <taxon>Dikarya</taxon>
        <taxon>Ascomycota</taxon>
        <taxon>Pezizomycotina</taxon>
        <taxon>Dothideomycetes</taxon>
        <taxon>Dothideomycetes incertae sedis</taxon>
        <taxon>Botryosphaeriales</taxon>
        <taxon>Botryosphaeriaceae</taxon>
        <taxon>Neofusicoccum</taxon>
    </lineage>
</organism>
<evidence type="ECO:0000256" key="2">
    <source>
        <dbReference type="SAM" id="MobiDB-lite"/>
    </source>
</evidence>
<dbReference type="Pfam" id="PF09118">
    <property type="entry name" value="GO-like_E_set"/>
    <property type="match status" value="1"/>
</dbReference>
<reference evidence="4 5" key="1">
    <citation type="submission" date="2024-02" db="EMBL/GenBank/DDBJ databases">
        <title>De novo assembly and annotation of 12 fungi associated with fruit tree decline syndrome in Ontario, Canada.</title>
        <authorList>
            <person name="Sulman M."/>
            <person name="Ellouze W."/>
            <person name="Ilyukhin E."/>
        </authorList>
    </citation>
    <scope>NUCLEOTIDE SEQUENCE [LARGE SCALE GENOMIC DNA]</scope>
    <source>
        <strain evidence="4 5">M1-105</strain>
    </source>
</reference>
<dbReference type="Gene3D" id="2.130.10.80">
    <property type="entry name" value="Galactose oxidase/kelch, beta-propeller"/>
    <property type="match status" value="1"/>
</dbReference>
<feature type="region of interest" description="Disordered" evidence="2">
    <location>
        <begin position="919"/>
        <end position="938"/>
    </location>
</feature>
<feature type="region of interest" description="Disordered" evidence="2">
    <location>
        <begin position="156"/>
        <end position="179"/>
    </location>
</feature>
<proteinExistence type="predicted"/>
<dbReference type="InterPro" id="IPR002889">
    <property type="entry name" value="WSC_carb-bd"/>
</dbReference>
<dbReference type="PROSITE" id="PS51212">
    <property type="entry name" value="WSC"/>
    <property type="match status" value="2"/>
</dbReference>
<feature type="domain" description="WSC" evidence="3">
    <location>
        <begin position="297"/>
        <end position="393"/>
    </location>
</feature>
<dbReference type="InterPro" id="IPR014756">
    <property type="entry name" value="Ig_E-set"/>
</dbReference>
<accession>A0ABR3SYK9</accession>
<dbReference type="EMBL" id="JAJVDC020000030">
    <property type="protein sequence ID" value="KAL1632427.1"/>
    <property type="molecule type" value="Genomic_DNA"/>
</dbReference>
<dbReference type="Gene3D" id="2.60.40.10">
    <property type="entry name" value="Immunoglobulins"/>
    <property type="match status" value="1"/>
</dbReference>
<dbReference type="Pfam" id="PF07250">
    <property type="entry name" value="Glyoxal_oxid_N"/>
    <property type="match status" value="1"/>
</dbReference>
<evidence type="ECO:0000256" key="1">
    <source>
        <dbReference type="ARBA" id="ARBA00022729"/>
    </source>
</evidence>
<dbReference type="InterPro" id="IPR037293">
    <property type="entry name" value="Gal_Oxidase_central_sf"/>
</dbReference>
<keyword evidence="5" id="KW-1185">Reference proteome</keyword>
<dbReference type="Gene3D" id="3.50.4.10">
    <property type="entry name" value="Hepatocyte Growth Factor"/>
    <property type="match status" value="1"/>
</dbReference>
<evidence type="ECO:0000313" key="5">
    <source>
        <dbReference type="Proteomes" id="UP001521116"/>
    </source>
</evidence>
<gene>
    <name evidence="4" type="ORF">SLS56_003669</name>
</gene>
<keyword evidence="1" id="KW-0732">Signal</keyword>
<dbReference type="Pfam" id="PF01822">
    <property type="entry name" value="WSC"/>
    <property type="match status" value="2"/>
</dbReference>
<dbReference type="SUPFAM" id="SSF50965">
    <property type="entry name" value="Galactose oxidase, central domain"/>
    <property type="match status" value="1"/>
</dbReference>
<dbReference type="SUPFAM" id="SSF81296">
    <property type="entry name" value="E set domains"/>
    <property type="match status" value="1"/>
</dbReference>
<protein>
    <recommendedName>
        <fullName evidence="3">WSC domain-containing protein</fullName>
    </recommendedName>
</protein>
<dbReference type="Proteomes" id="UP001521116">
    <property type="component" value="Unassembled WGS sequence"/>
</dbReference>
<sequence>MAPSNSAPLNWVRSSIQLYLLFSSFSTLLADARYIDVEKRQSATPTSTAISTAAPVCPGSDGVTYQLASGSTFLIECGVDRIANDLKTVDPVANFAACIAVCDTTANCKDVSFTGGTGAGACYLKSAAGGISTNAGVWGAKLIAKGSAASSSAAASSTAGPTGSASTTGAGSSTTARAPSASVPAGWELKGCYVDSVNARIMNNLQPDDADMTIESCVNTCIGLGYTVAGMEYGVQCFCDDFLRNGAAEADAADCNMNCGGDATEKCGAGSRVSIWSNADLQVYQPPAAQNTSLPGNWEYAGCLLDSAVARTFPYELVMTDNNTAENCLSQCSEYGYAHGGMEYGNQCFCGDASDIDAAGATLQPESDCNMACSGNATYICGAGNRISYYRWGGDDPLYVWNYPTGAAAGEYSLLIGGVIIPLISAPARNGKIVFVEKVGTGPANSTGSYELDPSLIDDFDAAWRPLHPKTDVFCSGGVTLPDRAGRQLNVGGWSADSLYGVRLYWPDGELGTAGTNDWQENVNELSLQIGRWYPSAMVMANGSVLVVGGEDGSNGPPVPNMEVLPKPAGGYLVDAPYLERTDPYSTYPFLAVLPSGGIFISYYNEARILDENSLTVKTELPNIPGAVNNFLGGRTYPFEGTAVLFPQHAPYTDPVRVLICGGSAPGQAPGLDNCVHMTPDAPEDGWTIERMPSKRVIVCMTALPDGTYLILNGGQKGEAGFGLASDPNYNAVLYDPTKPLNQRFSIMANTTVARMYHSEATLMDDGRVIVSGSDPQDARFPQEYRVEVFTPPYILSGAARPEFTLPNDDFAYGESFTIQVSGATTGNIRVSILGSVISTHGNSMGQRTFFPAVSCSGTACTVTTPPNAHVCPPGWFQMFVLDGPTPSHAKWIRIGGDPAELGDWPPYDDFDLPGLGATLPTTGSTAQSRLANATRKG</sequence>
<comment type="caution">
    <text evidence="4">The sequence shown here is derived from an EMBL/GenBank/DDBJ whole genome shotgun (WGS) entry which is preliminary data.</text>
</comment>
<dbReference type="PANTHER" id="PTHR32208:SF105">
    <property type="entry name" value="COPPER RADICAL OXIDASE"/>
    <property type="match status" value="1"/>
</dbReference>
<name>A0ABR3SYK9_9PEZI</name>
<feature type="domain" description="WSC" evidence="3">
    <location>
        <begin position="186"/>
        <end position="279"/>
    </location>
</feature>
<dbReference type="InterPro" id="IPR013783">
    <property type="entry name" value="Ig-like_fold"/>
</dbReference>
<evidence type="ECO:0000313" key="4">
    <source>
        <dbReference type="EMBL" id="KAL1632427.1"/>
    </source>
</evidence>